<sequence length="270" mass="28431">MHDSSRRTFLTYGGVLGIAALSGCAAPSIETQEEETRVIPPDSFDSLEVWNINGSVTVETWDEDDIELRIVKRAFFTEDFDAAEIDVAGDDTLVIARIVHDEEPGLVVVSLELRVPAEFPVTHASTSNGFVDIRGTTGDLEVRTTNGKVDVQDVDGFVRLSTSNGSVTAYDVGGVDGARTTNGSIDIHVPAIRVDTSIETSNGSIDAALAGELDAELEAQTSNGSIDTSSISLSESAVSRTRVTGILGAGGPMLTLLTSNGSIELSLLSE</sequence>
<dbReference type="Proteomes" id="UP000443423">
    <property type="component" value="Unassembled WGS sequence"/>
</dbReference>
<dbReference type="AlphaFoldDB" id="A0A6A8G4P6"/>
<dbReference type="InterPro" id="IPR025164">
    <property type="entry name" value="Toastrack_DUF4097"/>
</dbReference>
<proteinExistence type="predicted"/>
<dbReference type="EMBL" id="WKJQ01000001">
    <property type="protein sequence ID" value="MRW95755.1"/>
    <property type="molecule type" value="Genomic_DNA"/>
</dbReference>
<dbReference type="OrthoDB" id="292814at2157"/>
<evidence type="ECO:0000313" key="3">
    <source>
        <dbReference type="Proteomes" id="UP000443423"/>
    </source>
</evidence>
<dbReference type="Pfam" id="PF13349">
    <property type="entry name" value="DUF4097"/>
    <property type="match status" value="1"/>
</dbReference>
<dbReference type="InterPro" id="IPR006311">
    <property type="entry name" value="TAT_signal"/>
</dbReference>
<dbReference type="PROSITE" id="PS51318">
    <property type="entry name" value="TAT"/>
    <property type="match status" value="1"/>
</dbReference>
<organism evidence="2 3">
    <name type="scientific">Haloferax marinum</name>
    <dbReference type="NCBI Taxonomy" id="2666143"/>
    <lineage>
        <taxon>Archaea</taxon>
        <taxon>Methanobacteriati</taxon>
        <taxon>Methanobacteriota</taxon>
        <taxon>Stenosarchaea group</taxon>
        <taxon>Halobacteria</taxon>
        <taxon>Halobacteriales</taxon>
        <taxon>Haloferacaceae</taxon>
        <taxon>Haloferax</taxon>
    </lineage>
</organism>
<keyword evidence="3" id="KW-1185">Reference proteome</keyword>
<gene>
    <name evidence="2" type="ORF">GJR99_04080</name>
</gene>
<protein>
    <submittedName>
        <fullName evidence="2">DUF4097 family beta strand repeat protein</fullName>
    </submittedName>
</protein>
<comment type="caution">
    <text evidence="2">The sequence shown here is derived from an EMBL/GenBank/DDBJ whole genome shotgun (WGS) entry which is preliminary data.</text>
</comment>
<feature type="domain" description="DUF4097" evidence="1">
    <location>
        <begin position="39"/>
        <end position="265"/>
    </location>
</feature>
<evidence type="ECO:0000259" key="1">
    <source>
        <dbReference type="Pfam" id="PF13349"/>
    </source>
</evidence>
<accession>A0A6A8G4P6</accession>
<dbReference type="PROSITE" id="PS51257">
    <property type="entry name" value="PROKAR_LIPOPROTEIN"/>
    <property type="match status" value="1"/>
</dbReference>
<dbReference type="RefSeq" id="WP_151109541.1">
    <property type="nucleotide sequence ID" value="NZ_WKJQ01000001.1"/>
</dbReference>
<evidence type="ECO:0000313" key="2">
    <source>
        <dbReference type="EMBL" id="MRW95755.1"/>
    </source>
</evidence>
<reference evidence="2 3" key="1">
    <citation type="submission" date="2019-11" db="EMBL/GenBank/DDBJ databases">
        <title>Whole genome sequence of Haloferax sp. MBLA0078.</title>
        <authorList>
            <person name="Seo M.-J."/>
            <person name="Cho E.-S."/>
        </authorList>
    </citation>
    <scope>NUCLEOTIDE SEQUENCE [LARGE SCALE GENOMIC DNA]</scope>
    <source>
        <strain evidence="2 3">MBLA0078</strain>
    </source>
</reference>
<name>A0A6A8G4P6_9EURY</name>